<dbReference type="InterPro" id="IPR024078">
    <property type="entry name" value="LmbE-like_dom_sf"/>
</dbReference>
<protein>
    <submittedName>
        <fullName evidence="1">PIG-L family deacetylase</fullName>
    </submittedName>
</protein>
<accession>A0ABP7TXN8</accession>
<reference evidence="2" key="1">
    <citation type="journal article" date="2019" name="Int. J. Syst. Evol. Microbiol.">
        <title>The Global Catalogue of Microorganisms (GCM) 10K type strain sequencing project: providing services to taxonomists for standard genome sequencing and annotation.</title>
        <authorList>
            <consortium name="The Broad Institute Genomics Platform"/>
            <consortium name="The Broad Institute Genome Sequencing Center for Infectious Disease"/>
            <person name="Wu L."/>
            <person name="Ma J."/>
        </authorList>
    </citation>
    <scope>NUCLEOTIDE SEQUENCE [LARGE SCALE GENOMIC DNA]</scope>
    <source>
        <strain evidence="2">JCM 17225</strain>
    </source>
</reference>
<keyword evidence="2" id="KW-1185">Reference proteome</keyword>
<dbReference type="Pfam" id="PF02585">
    <property type="entry name" value="PIG-L"/>
    <property type="match status" value="1"/>
</dbReference>
<sequence>MLPFAEYPLRPSDFAASLGSTVAIAPHPDDEALGCGGLLALLHQAGQPTAAVLVSDGSMSHPNSKTFSAAARRAVREGEFRHALTVLGADTTEPLLLELPDSQVPGTAAEPGFATAVARLRAYLLQQQVATVLVPWRRDPHPDHRATAALVQAALAGLPQPPRCLEYVVWAWERATPEDLPTDADAVSGFRLDITSVLAQKQRAIAVHRSQVAPGVFVDDEAGFLLSMEVLAHFAVPYEVYFEANEPEI</sequence>
<organism evidence="1 2">
    <name type="scientific">Hymenobacter glaciei</name>
    <dbReference type="NCBI Taxonomy" id="877209"/>
    <lineage>
        <taxon>Bacteria</taxon>
        <taxon>Pseudomonadati</taxon>
        <taxon>Bacteroidota</taxon>
        <taxon>Cytophagia</taxon>
        <taxon>Cytophagales</taxon>
        <taxon>Hymenobacteraceae</taxon>
        <taxon>Hymenobacter</taxon>
    </lineage>
</organism>
<dbReference type="EMBL" id="BAABDK010000013">
    <property type="protein sequence ID" value="GAA4032575.1"/>
    <property type="molecule type" value="Genomic_DNA"/>
</dbReference>
<dbReference type="Gene3D" id="3.40.50.10320">
    <property type="entry name" value="LmbE-like"/>
    <property type="match status" value="1"/>
</dbReference>
<comment type="caution">
    <text evidence="1">The sequence shown here is derived from an EMBL/GenBank/DDBJ whole genome shotgun (WGS) entry which is preliminary data.</text>
</comment>
<evidence type="ECO:0000313" key="1">
    <source>
        <dbReference type="EMBL" id="GAA4032575.1"/>
    </source>
</evidence>
<dbReference type="PANTHER" id="PTHR12993:SF29">
    <property type="entry name" value="BLR3841 PROTEIN"/>
    <property type="match status" value="1"/>
</dbReference>
<dbReference type="Proteomes" id="UP001501469">
    <property type="component" value="Unassembled WGS sequence"/>
</dbReference>
<evidence type="ECO:0000313" key="2">
    <source>
        <dbReference type="Proteomes" id="UP001501469"/>
    </source>
</evidence>
<dbReference type="RefSeq" id="WP_345052621.1">
    <property type="nucleotide sequence ID" value="NZ_BAABDK010000013.1"/>
</dbReference>
<name>A0ABP7TXN8_9BACT</name>
<dbReference type="PANTHER" id="PTHR12993">
    <property type="entry name" value="N-ACETYLGLUCOSAMINYL-PHOSPHATIDYLINOSITOL DE-N-ACETYLASE-RELATED"/>
    <property type="match status" value="1"/>
</dbReference>
<dbReference type="InterPro" id="IPR003737">
    <property type="entry name" value="GlcNAc_PI_deacetylase-related"/>
</dbReference>
<proteinExistence type="predicted"/>
<dbReference type="SUPFAM" id="SSF102588">
    <property type="entry name" value="LmbE-like"/>
    <property type="match status" value="1"/>
</dbReference>
<gene>
    <name evidence="1" type="ORF">GCM10022409_16030</name>
</gene>